<evidence type="ECO:0000313" key="14">
    <source>
        <dbReference type="Proteomes" id="UP000013827"/>
    </source>
</evidence>
<dbReference type="OMA" id="KWERNAP"/>
<dbReference type="CDD" id="cd20263">
    <property type="entry name" value="Complex1_LYR_NDUFB9_LYRM3"/>
    <property type="match status" value="1"/>
</dbReference>
<keyword evidence="10" id="KW-0472">Membrane</keyword>
<dbReference type="KEGG" id="ehx:EMIHUDRAFT_443372"/>
<dbReference type="AlphaFoldDB" id="A0A0D3JT98"/>
<dbReference type="InterPro" id="IPR045292">
    <property type="entry name" value="Complex1_LYR_NDUFB9_LYRM3"/>
</dbReference>
<evidence type="ECO:0000256" key="9">
    <source>
        <dbReference type="ARBA" id="ARBA00023128"/>
    </source>
</evidence>
<keyword evidence="5" id="KW-0679">Respiratory chain</keyword>
<dbReference type="Proteomes" id="UP000013827">
    <property type="component" value="Unassembled WGS sequence"/>
</dbReference>
<evidence type="ECO:0000256" key="11">
    <source>
        <dbReference type="ARBA" id="ARBA00030192"/>
    </source>
</evidence>
<evidence type="ECO:0000256" key="6">
    <source>
        <dbReference type="ARBA" id="ARBA00022792"/>
    </source>
</evidence>
<sequence>MSSAHVLRVKKLYRHSLKNLLNWCVHRDLWIKKGFDLRAEFEARARHSLALANRHVQDAKQVEKLVAAGEAKLKAMMHPDPYTIPTDPGGSKYMRWHNLSSTTQPGFPPNVTAMPSWLGVPEPNDYHP</sequence>
<comment type="subcellular location">
    <subcellularLocation>
        <location evidence="1">Mitochondrion inner membrane</location>
        <topology evidence="1">Peripheral membrane protein</topology>
        <orientation evidence="1">Matrix side</orientation>
    </subcellularLocation>
</comment>
<evidence type="ECO:0000256" key="8">
    <source>
        <dbReference type="ARBA" id="ARBA00022990"/>
    </source>
</evidence>
<dbReference type="PaxDb" id="2903-EOD26733"/>
<keyword evidence="9" id="KW-0496">Mitochondrion</keyword>
<dbReference type="PANTHER" id="PTHR12868:SF0">
    <property type="entry name" value="NADH DEHYDROGENASE [UBIQUINONE] 1 BETA SUBCOMPLEX SUBUNIT 9"/>
    <property type="match status" value="1"/>
</dbReference>
<keyword evidence="8" id="KW-0007">Acetylation</keyword>
<dbReference type="eggNOG" id="KOG3466">
    <property type="taxonomic scope" value="Eukaryota"/>
</dbReference>
<keyword evidence="6" id="KW-0999">Mitochondrion inner membrane</keyword>
<keyword evidence="4" id="KW-0813">Transport</keyword>
<comment type="similarity">
    <text evidence="2">Belongs to the complex I LYR family.</text>
</comment>
<evidence type="ECO:0000256" key="12">
    <source>
        <dbReference type="ARBA" id="ARBA00032528"/>
    </source>
</evidence>
<reference evidence="14" key="1">
    <citation type="journal article" date="2013" name="Nature">
        <title>Pan genome of the phytoplankton Emiliania underpins its global distribution.</title>
        <authorList>
            <person name="Read B.A."/>
            <person name="Kegel J."/>
            <person name="Klute M.J."/>
            <person name="Kuo A."/>
            <person name="Lefebvre S.C."/>
            <person name="Maumus F."/>
            <person name="Mayer C."/>
            <person name="Miller J."/>
            <person name="Monier A."/>
            <person name="Salamov A."/>
            <person name="Young J."/>
            <person name="Aguilar M."/>
            <person name="Claverie J.M."/>
            <person name="Frickenhaus S."/>
            <person name="Gonzalez K."/>
            <person name="Herman E.K."/>
            <person name="Lin Y.C."/>
            <person name="Napier J."/>
            <person name="Ogata H."/>
            <person name="Sarno A.F."/>
            <person name="Shmutz J."/>
            <person name="Schroeder D."/>
            <person name="de Vargas C."/>
            <person name="Verret F."/>
            <person name="von Dassow P."/>
            <person name="Valentin K."/>
            <person name="Van de Peer Y."/>
            <person name="Wheeler G."/>
            <person name="Dacks J.B."/>
            <person name="Delwiche C.F."/>
            <person name="Dyhrman S.T."/>
            <person name="Glockner G."/>
            <person name="John U."/>
            <person name="Richards T."/>
            <person name="Worden A.Z."/>
            <person name="Zhang X."/>
            <person name="Grigoriev I.V."/>
            <person name="Allen A.E."/>
            <person name="Bidle K."/>
            <person name="Borodovsky M."/>
            <person name="Bowler C."/>
            <person name="Brownlee C."/>
            <person name="Cock J.M."/>
            <person name="Elias M."/>
            <person name="Gladyshev V.N."/>
            <person name="Groth M."/>
            <person name="Guda C."/>
            <person name="Hadaegh A."/>
            <person name="Iglesias-Rodriguez M.D."/>
            <person name="Jenkins J."/>
            <person name="Jones B.M."/>
            <person name="Lawson T."/>
            <person name="Leese F."/>
            <person name="Lindquist E."/>
            <person name="Lobanov A."/>
            <person name="Lomsadze A."/>
            <person name="Malik S.B."/>
            <person name="Marsh M.E."/>
            <person name="Mackinder L."/>
            <person name="Mock T."/>
            <person name="Mueller-Roeber B."/>
            <person name="Pagarete A."/>
            <person name="Parker M."/>
            <person name="Probert I."/>
            <person name="Quesneville H."/>
            <person name="Raines C."/>
            <person name="Rensing S.A."/>
            <person name="Riano-Pachon D.M."/>
            <person name="Richier S."/>
            <person name="Rokitta S."/>
            <person name="Shiraiwa Y."/>
            <person name="Soanes D.M."/>
            <person name="van der Giezen M."/>
            <person name="Wahlund T.M."/>
            <person name="Williams B."/>
            <person name="Wilson W."/>
            <person name="Wolfe G."/>
            <person name="Wurch L.L."/>
        </authorList>
    </citation>
    <scope>NUCLEOTIDE SEQUENCE</scope>
</reference>
<evidence type="ECO:0000256" key="4">
    <source>
        <dbReference type="ARBA" id="ARBA00022448"/>
    </source>
</evidence>
<evidence type="ECO:0000256" key="5">
    <source>
        <dbReference type="ARBA" id="ARBA00022660"/>
    </source>
</evidence>
<keyword evidence="7" id="KW-0249">Electron transport</keyword>
<proteinExistence type="inferred from homology"/>
<accession>A0A0D3JT98</accession>
<evidence type="ECO:0000256" key="10">
    <source>
        <dbReference type="ARBA" id="ARBA00023136"/>
    </source>
</evidence>
<dbReference type="GO" id="GO:0006120">
    <property type="term" value="P:mitochondrial electron transport, NADH to ubiquinone"/>
    <property type="evidence" value="ECO:0007669"/>
    <property type="project" value="InterPro"/>
</dbReference>
<dbReference type="InterPro" id="IPR033034">
    <property type="entry name" value="NDUFB9"/>
</dbReference>
<dbReference type="GeneID" id="17272310"/>
<evidence type="ECO:0000256" key="1">
    <source>
        <dbReference type="ARBA" id="ARBA00004443"/>
    </source>
</evidence>
<dbReference type="HOGENOM" id="CLU_108081_1_1_1"/>
<dbReference type="PANTHER" id="PTHR12868">
    <property type="entry name" value="NADH-UBIQUINONE OXIDOREDUCTASE B22 SUBUNIT"/>
    <property type="match status" value="1"/>
</dbReference>
<keyword evidence="14" id="KW-1185">Reference proteome</keyword>
<name>A0A0D3JT98_EMIH1</name>
<dbReference type="GO" id="GO:0005743">
    <property type="term" value="C:mitochondrial inner membrane"/>
    <property type="evidence" value="ECO:0007669"/>
    <property type="project" value="UniProtKB-SubCell"/>
</dbReference>
<evidence type="ECO:0000256" key="2">
    <source>
        <dbReference type="ARBA" id="ARBA00009508"/>
    </source>
</evidence>
<dbReference type="RefSeq" id="XP_005779162.1">
    <property type="nucleotide sequence ID" value="XM_005779105.1"/>
</dbReference>
<dbReference type="EnsemblProtists" id="EOD26733">
    <property type="protein sequence ID" value="EOD26733"/>
    <property type="gene ID" value="EMIHUDRAFT_443372"/>
</dbReference>
<evidence type="ECO:0000256" key="7">
    <source>
        <dbReference type="ARBA" id="ARBA00022982"/>
    </source>
</evidence>
<evidence type="ECO:0000313" key="13">
    <source>
        <dbReference type="EnsemblProtists" id="EOD26733"/>
    </source>
</evidence>
<evidence type="ECO:0000256" key="3">
    <source>
        <dbReference type="ARBA" id="ARBA00018684"/>
    </source>
</evidence>
<reference evidence="13" key="2">
    <citation type="submission" date="2024-10" db="UniProtKB">
        <authorList>
            <consortium name="EnsemblProtists"/>
        </authorList>
    </citation>
    <scope>IDENTIFICATION</scope>
</reference>
<organism evidence="13 14">
    <name type="scientific">Emiliania huxleyi (strain CCMP1516)</name>
    <dbReference type="NCBI Taxonomy" id="280463"/>
    <lineage>
        <taxon>Eukaryota</taxon>
        <taxon>Haptista</taxon>
        <taxon>Haptophyta</taxon>
        <taxon>Prymnesiophyceae</taxon>
        <taxon>Isochrysidales</taxon>
        <taxon>Noelaerhabdaceae</taxon>
        <taxon>Emiliania</taxon>
    </lineage>
</organism>
<dbReference type="STRING" id="2903.R1CUL5"/>
<protein>
    <recommendedName>
        <fullName evidence="3">NADH dehydrogenase [ubiquinone] 1 beta subcomplex subunit 9</fullName>
    </recommendedName>
    <alternativeName>
        <fullName evidence="11">Complex I-B22</fullName>
    </alternativeName>
    <alternativeName>
        <fullName evidence="12">NADH-ubiquinone oxidoreductase B22 subunit</fullName>
    </alternativeName>
</protein>